<evidence type="ECO:0000313" key="1">
    <source>
        <dbReference type="EMBL" id="AKN35778.1"/>
    </source>
</evidence>
<organism evidence="1">
    <name type="scientific">Vibrio sp. FF_304</name>
    <dbReference type="NCBI Taxonomy" id="1652833"/>
    <lineage>
        <taxon>Bacteria</taxon>
        <taxon>Pseudomonadati</taxon>
        <taxon>Pseudomonadota</taxon>
        <taxon>Gammaproteobacteria</taxon>
        <taxon>Vibrionales</taxon>
        <taxon>Vibrionaceae</taxon>
        <taxon>Vibrio</taxon>
    </lineage>
</organism>
<dbReference type="AlphaFoldDB" id="A0A0H3ZIM4"/>
<accession>A0A0H3ZIM4</accession>
<sequence>MAGRIPSVLVDFNAFLKNESFAGQANKMTIPKIVTKTIDFDGAGIGGTMKRDVGKLEAMESEVTISDYPEKVFDLIGSRESRDEQFVVKGALDVGGQIKSVVVRQSGFWRETEFNEWAAGGVEATTKFIIDIEFFELEVDGKEMIHIDKLNNVFRVNGKDRNKEIRQALGQ</sequence>
<dbReference type="Pfam" id="PF04985">
    <property type="entry name" value="Phage_tube"/>
    <property type="match status" value="1"/>
</dbReference>
<name>A0A0H3ZIM4_9VIBR</name>
<evidence type="ECO:0008006" key="2">
    <source>
        <dbReference type="Google" id="ProtNLM"/>
    </source>
</evidence>
<protein>
    <recommendedName>
        <fullName evidence="2">Phage major tail tube protein</fullName>
    </recommendedName>
</protein>
<dbReference type="EMBL" id="KP795453">
    <property type="protein sequence ID" value="AKN35778.1"/>
    <property type="molecule type" value="Genomic_DNA"/>
</dbReference>
<reference evidence="1" key="1">
    <citation type="journal article" date="2015" name="MBio">
        <title>Eco-Evolutionary Dynamics of Episomes among Ecologically Cohesive Bacterial Populations.</title>
        <authorList>
            <person name="Xue H."/>
            <person name="Cordero O.X."/>
            <person name="Camas F.M."/>
            <person name="Trimble W."/>
            <person name="Meyer F."/>
            <person name="Guglielmini J."/>
            <person name="Rocha E.P."/>
            <person name="Polz M.F."/>
        </authorList>
    </citation>
    <scope>NUCLEOTIDE SEQUENCE</scope>
    <source>
        <strain evidence="1">FF_304</strain>
    </source>
</reference>
<proteinExistence type="predicted"/>
<dbReference type="InterPro" id="IPR006498">
    <property type="entry name" value="Tail_tube"/>
</dbReference>